<dbReference type="InterPro" id="IPR019587">
    <property type="entry name" value="Polyketide_cyclase/dehydratase"/>
</dbReference>
<dbReference type="Gene3D" id="3.30.530.20">
    <property type="match status" value="1"/>
</dbReference>
<dbReference type="OrthoDB" id="3681637at2"/>
<gene>
    <name evidence="1" type="ORF">SAMN02745716_0402</name>
</gene>
<dbReference type="RefSeq" id="WP_093115758.1">
    <property type="nucleotide sequence ID" value="NZ_FNWJ01000001.1"/>
</dbReference>
<dbReference type="InterPro" id="IPR023393">
    <property type="entry name" value="START-like_dom_sf"/>
</dbReference>
<dbReference type="SUPFAM" id="SSF55961">
    <property type="entry name" value="Bet v1-like"/>
    <property type="match status" value="1"/>
</dbReference>
<dbReference type="CDD" id="cd07812">
    <property type="entry name" value="SRPBCC"/>
    <property type="match status" value="1"/>
</dbReference>
<keyword evidence="2" id="KW-1185">Reference proteome</keyword>
<dbReference type="Proteomes" id="UP000222056">
    <property type="component" value="Unassembled WGS sequence"/>
</dbReference>
<dbReference type="AlphaFoldDB" id="A0A1H6FI80"/>
<name>A0A1H6FI80_THEAL</name>
<dbReference type="EMBL" id="FNWJ01000001">
    <property type="protein sequence ID" value="SEH10541.1"/>
    <property type="molecule type" value="Genomic_DNA"/>
</dbReference>
<dbReference type="STRING" id="29539.SAMN02745716_0402"/>
<proteinExistence type="predicted"/>
<evidence type="ECO:0000313" key="2">
    <source>
        <dbReference type="Proteomes" id="UP000222056"/>
    </source>
</evidence>
<sequence length="148" mass="16667">MRVAVTTDLPAPIERCYEFVTDPSRLQEWVTVHERVLEAPPRPLRAGAEMVQQLRVAGRPVVVRWRATKVEPPTLVEWEGTGPLHARARVIYRFSPNASGGTHFDYVNEYELPGGPLGRLAGKTVAMLARREAETSLERLRRLLKTAT</sequence>
<accession>A0A1H6FI80</accession>
<evidence type="ECO:0000313" key="1">
    <source>
        <dbReference type="EMBL" id="SEH10541.1"/>
    </source>
</evidence>
<reference evidence="2" key="1">
    <citation type="submission" date="2016-10" db="EMBL/GenBank/DDBJ databases">
        <authorList>
            <person name="Varghese N."/>
            <person name="Submissions S."/>
        </authorList>
    </citation>
    <scope>NUCLEOTIDE SEQUENCE [LARGE SCALE GENOMIC DNA]</scope>
    <source>
        <strain evidence="2">ATCC 35263</strain>
    </source>
</reference>
<organism evidence="1 2">
    <name type="scientific">Thermoleophilum album</name>
    <dbReference type="NCBI Taxonomy" id="29539"/>
    <lineage>
        <taxon>Bacteria</taxon>
        <taxon>Bacillati</taxon>
        <taxon>Actinomycetota</taxon>
        <taxon>Thermoleophilia</taxon>
        <taxon>Thermoleophilales</taxon>
        <taxon>Thermoleophilaceae</taxon>
        <taxon>Thermoleophilum</taxon>
    </lineage>
</organism>
<protein>
    <submittedName>
        <fullName evidence="1">Uncharacterized conserved protein YndB, AHSA1/START domain</fullName>
    </submittedName>
</protein>
<dbReference type="Pfam" id="PF10604">
    <property type="entry name" value="Polyketide_cyc2"/>
    <property type="match status" value="1"/>
</dbReference>